<dbReference type="Gene3D" id="3.10.50.10">
    <property type="match status" value="1"/>
</dbReference>
<feature type="domain" description="LysM" evidence="3">
    <location>
        <begin position="2"/>
        <end position="46"/>
    </location>
</feature>
<dbReference type="GO" id="GO:0008061">
    <property type="term" value="F:chitin binding"/>
    <property type="evidence" value="ECO:0007669"/>
    <property type="project" value="InterPro"/>
</dbReference>
<dbReference type="GO" id="GO:0005975">
    <property type="term" value="P:carbohydrate metabolic process"/>
    <property type="evidence" value="ECO:0007669"/>
    <property type="project" value="InterPro"/>
</dbReference>
<dbReference type="CDD" id="cd02874">
    <property type="entry name" value="GH18_CFLE_spore_hydrolase"/>
    <property type="match status" value="1"/>
</dbReference>
<evidence type="ECO:0000256" key="2">
    <source>
        <dbReference type="ARBA" id="ARBA00023295"/>
    </source>
</evidence>
<dbReference type="GO" id="GO:0070492">
    <property type="term" value="F:oligosaccharide binding"/>
    <property type="evidence" value="ECO:0007669"/>
    <property type="project" value="TreeGrafter"/>
</dbReference>
<dbReference type="Gene3D" id="3.10.350.10">
    <property type="entry name" value="LysM domain"/>
    <property type="match status" value="2"/>
</dbReference>
<dbReference type="InterPro" id="IPR001223">
    <property type="entry name" value="Glyco_hydro18_cat"/>
</dbReference>
<reference evidence="5 6" key="1">
    <citation type="submission" date="2017-09" db="EMBL/GenBank/DDBJ databases">
        <title>Large-scale bioinformatics analysis of Bacillus genomes uncovers conserved roles of natural products in bacterial physiology.</title>
        <authorList>
            <consortium name="Agbiome Team Llc"/>
            <person name="Bleich R.M."/>
            <person name="Grubbs K.J."/>
            <person name="Santa Maria K.C."/>
            <person name="Allen S.E."/>
            <person name="Farag S."/>
            <person name="Shank E.A."/>
            <person name="Bowers A."/>
        </authorList>
    </citation>
    <scope>NUCLEOTIDE SEQUENCE [LARGE SCALE GENOMIC DNA]</scope>
    <source>
        <strain evidence="5 6">AFS041711</strain>
    </source>
</reference>
<accession>A0A9X7CL05</accession>
<dbReference type="InterPro" id="IPR036779">
    <property type="entry name" value="LysM_dom_sf"/>
</dbReference>
<dbReference type="PROSITE" id="PS51910">
    <property type="entry name" value="GH18_2"/>
    <property type="match status" value="1"/>
</dbReference>
<dbReference type="Gene3D" id="3.20.20.80">
    <property type="entry name" value="Glycosidases"/>
    <property type="match status" value="1"/>
</dbReference>
<dbReference type="SMART" id="SM00636">
    <property type="entry name" value="Glyco_18"/>
    <property type="match status" value="1"/>
</dbReference>
<dbReference type="Proteomes" id="UP000224203">
    <property type="component" value="Unassembled WGS sequence"/>
</dbReference>
<keyword evidence="2" id="KW-0326">Glycosidase</keyword>
<dbReference type="CDD" id="cd00118">
    <property type="entry name" value="LysM"/>
    <property type="match status" value="2"/>
</dbReference>
<dbReference type="RefSeq" id="WP_098783203.1">
    <property type="nucleotide sequence ID" value="NZ_NULI01000113.1"/>
</dbReference>
<dbReference type="EMBL" id="NULI01000113">
    <property type="protein sequence ID" value="PGS77377.1"/>
    <property type="molecule type" value="Genomic_DNA"/>
</dbReference>
<feature type="domain" description="LysM" evidence="3">
    <location>
        <begin position="51"/>
        <end position="95"/>
    </location>
</feature>
<evidence type="ECO:0000313" key="5">
    <source>
        <dbReference type="EMBL" id="PGS77377.1"/>
    </source>
</evidence>
<dbReference type="InterPro" id="IPR041704">
    <property type="entry name" value="CFLE_GH18"/>
</dbReference>
<dbReference type="InterPro" id="IPR018392">
    <property type="entry name" value="LysM"/>
</dbReference>
<gene>
    <name evidence="5" type="ORF">COC69_20370</name>
</gene>
<dbReference type="PANTHER" id="PTHR46066">
    <property type="entry name" value="CHITINASE DOMAIN-CONTAINING PROTEIN 1 FAMILY MEMBER"/>
    <property type="match status" value="1"/>
</dbReference>
<feature type="domain" description="GH18" evidence="4">
    <location>
        <begin position="102"/>
        <end position="423"/>
    </location>
</feature>
<sequence>MIIHVIKSTDTLWGIANFYNVLPEKILEINPLPNPDRLLIGQALIIPTNKKYHIVQSGENLFQIAQFYGVSLQELLQVNQLYDPNYIYPGMQLSIPTNKPLIDVNAYTNTTGEAAGKLVFEAGENLTYVSPFAYIMKKDGGIEPIKDEAILASAVRQHVSPIMCITNFTSKDPGSKLAHIILSNEDIQDRLLSNIINTMKTKGYQGLNIDFENTYPSDRNLYNQFLQRAVNLLHREGYYVSTALAPKTSAYQQGTLYEAHDYAVHGKTVDFVILMTYEWGYRLGPPQAISPIHQIKRVLDYAVSVIPKHKILMGMQFYARDWTLPHIHGKAAETFSMQEAIRRAGQYQVAIQYDQIAQSPFYRYMDEVGQHHEVWFEDARSTQAKFDIVKKYGLRGVSYWVLGYAFPQNWTLLTDNFSIRKFR</sequence>
<evidence type="ECO:0000256" key="1">
    <source>
        <dbReference type="ARBA" id="ARBA00022801"/>
    </source>
</evidence>
<organism evidence="5 6">
    <name type="scientific">Bacillus cereus</name>
    <dbReference type="NCBI Taxonomy" id="1396"/>
    <lineage>
        <taxon>Bacteria</taxon>
        <taxon>Bacillati</taxon>
        <taxon>Bacillota</taxon>
        <taxon>Bacilli</taxon>
        <taxon>Bacillales</taxon>
        <taxon>Bacillaceae</taxon>
        <taxon>Bacillus</taxon>
        <taxon>Bacillus cereus group</taxon>
    </lineage>
</organism>
<dbReference type="GO" id="GO:0012505">
    <property type="term" value="C:endomembrane system"/>
    <property type="evidence" value="ECO:0007669"/>
    <property type="project" value="TreeGrafter"/>
</dbReference>
<dbReference type="InterPro" id="IPR029070">
    <property type="entry name" value="Chitinase_insertion_sf"/>
</dbReference>
<evidence type="ECO:0000259" key="4">
    <source>
        <dbReference type="PROSITE" id="PS51910"/>
    </source>
</evidence>
<comment type="caution">
    <text evidence="5">The sequence shown here is derived from an EMBL/GenBank/DDBJ whole genome shotgun (WGS) entry which is preliminary data.</text>
</comment>
<dbReference type="Pfam" id="PF00704">
    <property type="entry name" value="Glyco_hydro_18"/>
    <property type="match status" value="1"/>
</dbReference>
<dbReference type="GO" id="GO:0016798">
    <property type="term" value="F:hydrolase activity, acting on glycosyl bonds"/>
    <property type="evidence" value="ECO:0007669"/>
    <property type="project" value="UniProtKB-KW"/>
</dbReference>
<dbReference type="AlphaFoldDB" id="A0A9X7CL05"/>
<dbReference type="PANTHER" id="PTHR46066:SF2">
    <property type="entry name" value="CHITINASE DOMAIN-CONTAINING PROTEIN 1"/>
    <property type="match status" value="1"/>
</dbReference>
<protein>
    <submittedName>
        <fullName evidence="5">Spore gernimation protein</fullName>
    </submittedName>
</protein>
<name>A0A9X7CL05_BACCE</name>
<dbReference type="InterPro" id="IPR011583">
    <property type="entry name" value="Chitinase_II/V-like_cat"/>
</dbReference>
<keyword evidence="1" id="KW-0378">Hydrolase</keyword>
<dbReference type="InterPro" id="IPR017853">
    <property type="entry name" value="GH"/>
</dbReference>
<dbReference type="SUPFAM" id="SSF54106">
    <property type="entry name" value="LysM domain"/>
    <property type="match status" value="2"/>
</dbReference>
<dbReference type="PROSITE" id="PS51782">
    <property type="entry name" value="LYSM"/>
    <property type="match status" value="2"/>
</dbReference>
<evidence type="ECO:0000313" key="6">
    <source>
        <dbReference type="Proteomes" id="UP000224203"/>
    </source>
</evidence>
<evidence type="ECO:0000259" key="3">
    <source>
        <dbReference type="PROSITE" id="PS51782"/>
    </source>
</evidence>
<dbReference type="Pfam" id="PF01476">
    <property type="entry name" value="LysM"/>
    <property type="match status" value="2"/>
</dbReference>
<dbReference type="SUPFAM" id="SSF51445">
    <property type="entry name" value="(Trans)glycosidases"/>
    <property type="match status" value="1"/>
</dbReference>
<proteinExistence type="predicted"/>
<dbReference type="SMART" id="SM00257">
    <property type="entry name" value="LysM"/>
    <property type="match status" value="2"/>
</dbReference>